<organism evidence="1 2">
    <name type="scientific">Hymenobacter negativus</name>
    <dbReference type="NCBI Taxonomy" id="2795026"/>
    <lineage>
        <taxon>Bacteria</taxon>
        <taxon>Pseudomonadati</taxon>
        <taxon>Bacteroidota</taxon>
        <taxon>Cytophagia</taxon>
        <taxon>Cytophagales</taxon>
        <taxon>Hymenobacteraceae</taxon>
        <taxon>Hymenobacter</taxon>
    </lineage>
</organism>
<reference evidence="1 2" key="1">
    <citation type="submission" date="2021-03" db="EMBL/GenBank/DDBJ databases">
        <authorList>
            <person name="Kim M.K."/>
        </authorList>
    </citation>
    <scope>NUCLEOTIDE SEQUENCE [LARGE SCALE GENOMIC DNA]</scope>
    <source>
        <strain evidence="1 2">BT442</strain>
    </source>
</reference>
<evidence type="ECO:0000313" key="1">
    <source>
        <dbReference type="EMBL" id="MBO2012190.1"/>
    </source>
</evidence>
<evidence type="ECO:0000313" key="2">
    <source>
        <dbReference type="Proteomes" id="UP000664369"/>
    </source>
</evidence>
<dbReference type="Proteomes" id="UP000664369">
    <property type="component" value="Unassembled WGS sequence"/>
</dbReference>
<sequence>MKAFFRRLNRTSRVLLVLFVVLAGLALHNYFRYAPGSRHRLRTFYDDAYGFPVYVNQLDFYPDEQPATGSANAVVVGVGPVGIDSSEVRANTPTGEWGRGPVSIDTELLPLPTVLAVNYTSVAEQRSYGGRVPLPRTRFDSVLAHLNAHPALYQSMYAYPDNQPGFELQAGLGPGGLVIVWLLGEQYQVELARAHLPVVPTTWPKAAGVNPDAAFTEPGPPARRFAELRRQVGRAELARLDSFPHVSPALPDSLGRRYRYRLRVLGQPLAPATLDASFLNNEQEPLPTPGGEAGVLFRAVPDALQYTVAGTDLPTHERSTVFEPRETRRAFARVQAACAPGEVPELRLTTSGEDVRVELRCHHLTVPLLRAITYVGPD</sequence>
<keyword evidence="2" id="KW-1185">Reference proteome</keyword>
<proteinExistence type="predicted"/>
<name>A0ABS3QNC3_9BACT</name>
<protein>
    <submittedName>
        <fullName evidence="1">DUF2931 family protein</fullName>
    </submittedName>
</protein>
<comment type="caution">
    <text evidence="1">The sequence shown here is derived from an EMBL/GenBank/DDBJ whole genome shotgun (WGS) entry which is preliminary data.</text>
</comment>
<accession>A0ABS3QNC3</accession>
<dbReference type="EMBL" id="JAGETZ010000015">
    <property type="protein sequence ID" value="MBO2012190.1"/>
    <property type="molecule type" value="Genomic_DNA"/>
</dbReference>
<gene>
    <name evidence="1" type="ORF">J4E00_24200</name>
</gene>
<dbReference type="RefSeq" id="WP_208177957.1">
    <property type="nucleotide sequence ID" value="NZ_JAGETZ010000015.1"/>
</dbReference>